<dbReference type="GO" id="GO:0009090">
    <property type="term" value="P:homoserine biosynthetic process"/>
    <property type="evidence" value="ECO:0007669"/>
    <property type="project" value="TreeGrafter"/>
</dbReference>
<comment type="pathway">
    <text evidence="2 16">Amino-acid biosynthesis; L-methionine biosynthesis via de novo pathway; L-homoserine from L-aspartate: step 1/3.</text>
</comment>
<dbReference type="NCBIfam" id="NF005155">
    <property type="entry name" value="PRK06635.1-4"/>
    <property type="match status" value="1"/>
</dbReference>
<dbReference type="CDD" id="cd04246">
    <property type="entry name" value="AAK_AK-DapG-like"/>
    <property type="match status" value="1"/>
</dbReference>
<feature type="binding site" evidence="14">
    <location>
        <position position="78"/>
    </location>
    <ligand>
        <name>substrate</name>
    </ligand>
</feature>
<dbReference type="PANTHER" id="PTHR21499:SF3">
    <property type="entry name" value="ASPARTOKINASE"/>
    <property type="match status" value="1"/>
</dbReference>
<keyword evidence="9 14" id="KW-0547">Nucleotide-binding</keyword>
<comment type="catalytic activity">
    <reaction evidence="13 15">
        <text>L-aspartate + ATP = 4-phospho-L-aspartate + ADP</text>
        <dbReference type="Rhea" id="RHEA:23776"/>
        <dbReference type="ChEBI" id="CHEBI:29991"/>
        <dbReference type="ChEBI" id="CHEBI:30616"/>
        <dbReference type="ChEBI" id="CHEBI:57535"/>
        <dbReference type="ChEBI" id="CHEBI:456216"/>
        <dbReference type="EC" id="2.7.2.4"/>
    </reaction>
</comment>
<evidence type="ECO:0000256" key="5">
    <source>
        <dbReference type="ARBA" id="ARBA00013059"/>
    </source>
</evidence>
<dbReference type="EMBL" id="JARGYU010000001">
    <property type="protein sequence ID" value="MDZ5761107.1"/>
    <property type="molecule type" value="Genomic_DNA"/>
</dbReference>
<feature type="binding site" evidence="14">
    <location>
        <position position="186"/>
    </location>
    <ligand>
        <name>ATP</name>
        <dbReference type="ChEBI" id="CHEBI:30616"/>
    </ligand>
</feature>
<evidence type="ECO:0000313" key="20">
    <source>
        <dbReference type="Proteomes" id="UP001289135"/>
    </source>
</evidence>
<comment type="similarity">
    <text evidence="4 15">Belongs to the aspartokinase family.</text>
</comment>
<keyword evidence="11 14" id="KW-0067">ATP-binding</keyword>
<evidence type="ECO:0000256" key="8">
    <source>
        <dbReference type="ARBA" id="ARBA00022679"/>
    </source>
</evidence>
<dbReference type="NCBIfam" id="NF005154">
    <property type="entry name" value="PRK06635.1-2"/>
    <property type="match status" value="1"/>
</dbReference>
<feature type="binding site" evidence="14">
    <location>
        <begin position="211"/>
        <end position="212"/>
    </location>
    <ligand>
        <name>ATP</name>
        <dbReference type="ChEBI" id="CHEBI:30616"/>
    </ligand>
</feature>
<comment type="pathway">
    <text evidence="1 16">Amino-acid biosynthesis; L-lysine biosynthesis via DAP pathway; (S)-tetrahydrodipicolinate from L-aspartate: step 1/4.</text>
</comment>
<dbReference type="InterPro" id="IPR054352">
    <property type="entry name" value="ACT_Aspartokinase"/>
</dbReference>
<dbReference type="Pfam" id="PF00696">
    <property type="entry name" value="AA_kinase"/>
    <property type="match status" value="1"/>
</dbReference>
<dbReference type="InterPro" id="IPR018042">
    <property type="entry name" value="Aspartate_kinase_CS"/>
</dbReference>
<accession>A0AAE4VL33</accession>
<evidence type="ECO:0000256" key="13">
    <source>
        <dbReference type="ARBA" id="ARBA00047872"/>
    </source>
</evidence>
<dbReference type="GO" id="GO:0004072">
    <property type="term" value="F:aspartate kinase activity"/>
    <property type="evidence" value="ECO:0007669"/>
    <property type="project" value="UniProtKB-EC"/>
</dbReference>
<evidence type="ECO:0000256" key="4">
    <source>
        <dbReference type="ARBA" id="ARBA00010122"/>
    </source>
</evidence>
<evidence type="ECO:0000259" key="18">
    <source>
        <dbReference type="Pfam" id="PF22468"/>
    </source>
</evidence>
<dbReference type="GO" id="GO:0009089">
    <property type="term" value="P:lysine biosynthetic process via diaminopimelate"/>
    <property type="evidence" value="ECO:0007669"/>
    <property type="project" value="InterPro"/>
</dbReference>
<evidence type="ECO:0000256" key="16">
    <source>
        <dbReference type="RuleBase" id="RU004249"/>
    </source>
</evidence>
<evidence type="ECO:0000256" key="1">
    <source>
        <dbReference type="ARBA" id="ARBA00004766"/>
    </source>
</evidence>
<dbReference type="InterPro" id="IPR005260">
    <property type="entry name" value="Asp_kin_monofn"/>
</dbReference>
<gene>
    <name evidence="19" type="ORF">Lyticum_00272</name>
</gene>
<keyword evidence="7 16" id="KW-0028">Amino-acid biosynthesis</keyword>
<comment type="caution">
    <text evidence="19">The sequence shown here is derived from an EMBL/GenBank/DDBJ whole genome shotgun (WGS) entry which is preliminary data.</text>
</comment>
<evidence type="ECO:0000256" key="3">
    <source>
        <dbReference type="ARBA" id="ARBA00005139"/>
    </source>
</evidence>
<feature type="binding site" evidence="14">
    <location>
        <begin position="175"/>
        <end position="176"/>
    </location>
    <ligand>
        <name>ATP</name>
        <dbReference type="ChEBI" id="CHEBI:30616"/>
    </ligand>
</feature>
<dbReference type="SUPFAM" id="SSF55021">
    <property type="entry name" value="ACT-like"/>
    <property type="match status" value="2"/>
</dbReference>
<comment type="pathway">
    <text evidence="3 16">Amino-acid biosynthesis; L-threonine biosynthesis; L-threonine from L-aspartate: step 1/5.</text>
</comment>
<feature type="domain" description="Aspartokinase ACT" evidence="18">
    <location>
        <begin position="349"/>
        <end position="405"/>
    </location>
</feature>
<keyword evidence="8 15" id="KW-0808">Transferase</keyword>
<dbReference type="InterPro" id="IPR001048">
    <property type="entry name" value="Asp/Glu/Uridylate_kinase"/>
</dbReference>
<name>A0AAE4VL33_9RICK</name>
<feature type="binding site" evidence="14">
    <location>
        <position position="181"/>
    </location>
    <ligand>
        <name>ATP</name>
        <dbReference type="ChEBI" id="CHEBI:30616"/>
    </ligand>
</feature>
<dbReference type="PROSITE" id="PS00324">
    <property type="entry name" value="ASPARTOKINASE"/>
    <property type="match status" value="1"/>
</dbReference>
<dbReference type="AlphaFoldDB" id="A0AAE4VL33"/>
<dbReference type="Pfam" id="PF22468">
    <property type="entry name" value="ACT_9"/>
    <property type="match status" value="1"/>
</dbReference>
<dbReference type="Gene3D" id="3.40.1160.10">
    <property type="entry name" value="Acetylglutamate kinase-like"/>
    <property type="match status" value="1"/>
</dbReference>
<evidence type="ECO:0000256" key="11">
    <source>
        <dbReference type="ARBA" id="ARBA00022840"/>
    </source>
</evidence>
<dbReference type="GO" id="GO:0005524">
    <property type="term" value="F:ATP binding"/>
    <property type="evidence" value="ECO:0007669"/>
    <property type="project" value="UniProtKB-KW"/>
</dbReference>
<evidence type="ECO:0000256" key="9">
    <source>
        <dbReference type="ARBA" id="ARBA00022741"/>
    </source>
</evidence>
<dbReference type="Proteomes" id="UP001289135">
    <property type="component" value="Unassembled WGS sequence"/>
</dbReference>
<dbReference type="InterPro" id="IPR036393">
    <property type="entry name" value="AceGlu_kinase-like_sf"/>
</dbReference>
<dbReference type="PIRSF" id="PIRSF000726">
    <property type="entry name" value="Asp_kin"/>
    <property type="match status" value="1"/>
</dbReference>
<keyword evidence="20" id="KW-1185">Reference proteome</keyword>
<evidence type="ECO:0000256" key="6">
    <source>
        <dbReference type="ARBA" id="ARBA00016273"/>
    </source>
</evidence>
<dbReference type="Gene3D" id="3.30.2130.10">
    <property type="entry name" value="VC0802-like"/>
    <property type="match status" value="1"/>
</dbReference>
<feature type="binding site" evidence="14">
    <location>
        <position position="48"/>
    </location>
    <ligand>
        <name>substrate</name>
    </ligand>
</feature>
<dbReference type="InterPro" id="IPR045865">
    <property type="entry name" value="ACT-like_dom_sf"/>
</dbReference>
<feature type="binding site" evidence="14">
    <location>
        <begin position="9"/>
        <end position="12"/>
    </location>
    <ligand>
        <name>ATP</name>
        <dbReference type="ChEBI" id="CHEBI:30616"/>
    </ligand>
</feature>
<evidence type="ECO:0000256" key="2">
    <source>
        <dbReference type="ARBA" id="ARBA00004986"/>
    </source>
</evidence>
<protein>
    <recommendedName>
        <fullName evidence="6 15">Aspartokinase</fullName>
        <ecNumber evidence="5 15">2.7.2.4</ecNumber>
    </recommendedName>
</protein>
<proteinExistence type="inferred from homology"/>
<evidence type="ECO:0000313" key="19">
    <source>
        <dbReference type="EMBL" id="MDZ5761107.1"/>
    </source>
</evidence>
<evidence type="ECO:0000256" key="15">
    <source>
        <dbReference type="RuleBase" id="RU003448"/>
    </source>
</evidence>
<evidence type="ECO:0000256" key="10">
    <source>
        <dbReference type="ARBA" id="ARBA00022777"/>
    </source>
</evidence>
<dbReference type="PANTHER" id="PTHR21499">
    <property type="entry name" value="ASPARTATE KINASE"/>
    <property type="match status" value="1"/>
</dbReference>
<feature type="domain" description="Aspartate/glutamate/uridylate kinase" evidence="17">
    <location>
        <begin position="4"/>
        <end position="232"/>
    </location>
</feature>
<evidence type="ECO:0000256" key="7">
    <source>
        <dbReference type="ARBA" id="ARBA00022605"/>
    </source>
</evidence>
<dbReference type="EC" id="2.7.2.4" evidence="5 15"/>
<evidence type="ECO:0000259" key="17">
    <source>
        <dbReference type="Pfam" id="PF00696"/>
    </source>
</evidence>
<evidence type="ECO:0000256" key="14">
    <source>
        <dbReference type="PIRSR" id="PIRSR000726-1"/>
    </source>
</evidence>
<sequence length="418" mass="46004">MSKKIIIQKFGGTSVGSIDKIKQVAEIIADSAKDNIILVVVSAIGNTTDKLLAKALEITHPKSIEELSELDTILSAGEQISIGLLSLALRKNGLKAKSYLGWQLPIITDNSFSEGKIIDIKLENIKNSLENNEIPVIAGFQGICNGRITTLGRGGSDTTAVTIAGALQAKCEIYTDVDGVYTADPRIVSRARRLEYLSYSEILEMASSGAKVLHPRAAAIAMRYRIDVRILSTFIKNNLNSGTTLVLKRNYMETNSITAVISDNNLTKITLCNINIKNKTNILTKIIENINECNIVIDHIFHQENSTSHKSDFTLIFDNDHLLRIQSVLESMKNKYYDEIIILKNIASISIIGIGIGNNLSIISKIFLILNENNIKINSFTTSETKIILLIDAFNSEIAVRTLHSGLDLDLTMSNIDK</sequence>
<dbReference type="NCBIfam" id="TIGR00657">
    <property type="entry name" value="asp_kinases"/>
    <property type="match status" value="1"/>
</dbReference>
<organism evidence="19 20">
    <name type="scientific">Lyticum sinuosum</name>
    <dbReference type="NCBI Taxonomy" id="1332059"/>
    <lineage>
        <taxon>Bacteria</taxon>
        <taxon>Pseudomonadati</taxon>
        <taxon>Pseudomonadota</taxon>
        <taxon>Alphaproteobacteria</taxon>
        <taxon>Rickettsiales</taxon>
        <taxon>Lyticum</taxon>
    </lineage>
</organism>
<dbReference type="SUPFAM" id="SSF53633">
    <property type="entry name" value="Carbamate kinase-like"/>
    <property type="match status" value="1"/>
</dbReference>
<keyword evidence="10 15" id="KW-0418">Kinase</keyword>
<dbReference type="GO" id="GO:0005829">
    <property type="term" value="C:cytosol"/>
    <property type="evidence" value="ECO:0007669"/>
    <property type="project" value="TreeGrafter"/>
</dbReference>
<keyword evidence="12" id="KW-0457">Lysine biosynthesis</keyword>
<reference evidence="19" key="1">
    <citation type="submission" date="2023-02" db="EMBL/GenBank/DDBJ databases">
        <title>Host association and intracellularity evolved multiple times independently in the Rickettsiales.</title>
        <authorList>
            <person name="Castelli M."/>
            <person name="Nardi T."/>
            <person name="Gammuto L."/>
            <person name="Bellinzona G."/>
            <person name="Sabaneyeva E."/>
            <person name="Potekhin A."/>
            <person name="Serra V."/>
            <person name="Petroni G."/>
            <person name="Sassera D."/>
        </authorList>
    </citation>
    <scope>NUCLEOTIDE SEQUENCE</scope>
    <source>
        <strain evidence="19">USBL-36I1</strain>
    </source>
</reference>
<dbReference type="RefSeq" id="WP_322498534.1">
    <property type="nucleotide sequence ID" value="NZ_JARGYU010000001.1"/>
</dbReference>
<dbReference type="InterPro" id="IPR001341">
    <property type="entry name" value="Asp_kinase"/>
</dbReference>
<evidence type="ECO:0000256" key="12">
    <source>
        <dbReference type="ARBA" id="ARBA00023154"/>
    </source>
</evidence>